<proteinExistence type="predicted"/>
<gene>
    <name evidence="2" type="ORF">Syun_013709</name>
</gene>
<evidence type="ECO:0000313" key="2">
    <source>
        <dbReference type="EMBL" id="KAK9134379.1"/>
    </source>
</evidence>
<dbReference type="GO" id="GO:0005737">
    <property type="term" value="C:cytoplasm"/>
    <property type="evidence" value="ECO:0007669"/>
    <property type="project" value="InterPro"/>
</dbReference>
<dbReference type="AlphaFoldDB" id="A0AAP0P8X2"/>
<keyword evidence="3" id="KW-1185">Reference proteome</keyword>
<dbReference type="PANTHER" id="PTHR47762:SF2">
    <property type="entry name" value="OS04G0640800 PROTEIN"/>
    <property type="match status" value="1"/>
</dbReference>
<dbReference type="InterPro" id="IPR007320">
    <property type="entry name" value="PDCD2_C"/>
</dbReference>
<reference evidence="2 3" key="1">
    <citation type="submission" date="2024-01" db="EMBL/GenBank/DDBJ databases">
        <title>Genome assemblies of Stephania.</title>
        <authorList>
            <person name="Yang L."/>
        </authorList>
    </citation>
    <scope>NUCLEOTIDE SEQUENCE [LARGE SCALE GENOMIC DNA]</scope>
    <source>
        <strain evidence="2">YNDBR</strain>
        <tissue evidence="2">Leaf</tissue>
    </source>
</reference>
<evidence type="ECO:0000259" key="1">
    <source>
        <dbReference type="Pfam" id="PF04194"/>
    </source>
</evidence>
<comment type="caution">
    <text evidence="2">The sequence shown here is derived from an EMBL/GenBank/DDBJ whole genome shotgun (WGS) entry which is preliminary data.</text>
</comment>
<evidence type="ECO:0000313" key="3">
    <source>
        <dbReference type="Proteomes" id="UP001420932"/>
    </source>
</evidence>
<accession>A0AAP0P8X2</accession>
<dbReference type="EMBL" id="JBBNAF010000006">
    <property type="protein sequence ID" value="KAK9134379.1"/>
    <property type="molecule type" value="Genomic_DNA"/>
</dbReference>
<dbReference type="PANTHER" id="PTHR47762">
    <property type="entry name" value="OSJNBB0079B02.4 PROTEIN"/>
    <property type="match status" value="1"/>
</dbReference>
<dbReference type="Pfam" id="PF04194">
    <property type="entry name" value="PDCD2_C"/>
    <property type="match status" value="1"/>
</dbReference>
<protein>
    <recommendedName>
        <fullName evidence="1">Programmed cell death protein 2 C-terminal domain-containing protein</fullName>
    </recommendedName>
</protein>
<feature type="domain" description="Programmed cell death protein 2 C-terminal" evidence="1">
    <location>
        <begin position="251"/>
        <end position="361"/>
    </location>
</feature>
<dbReference type="Proteomes" id="UP001420932">
    <property type="component" value="Unassembled WGS sequence"/>
</dbReference>
<organism evidence="2 3">
    <name type="scientific">Stephania yunnanensis</name>
    <dbReference type="NCBI Taxonomy" id="152371"/>
    <lineage>
        <taxon>Eukaryota</taxon>
        <taxon>Viridiplantae</taxon>
        <taxon>Streptophyta</taxon>
        <taxon>Embryophyta</taxon>
        <taxon>Tracheophyta</taxon>
        <taxon>Spermatophyta</taxon>
        <taxon>Magnoliopsida</taxon>
        <taxon>Ranunculales</taxon>
        <taxon>Menispermaceae</taxon>
        <taxon>Menispermoideae</taxon>
        <taxon>Cissampelideae</taxon>
        <taxon>Stephania</taxon>
    </lineage>
</organism>
<name>A0AAP0P8X2_9MAGN</name>
<sequence>MIDKVILGMPGPWAKNHREKSDHYTTKIGGIPDWPFPKEELRAGIVQCRVCGSTLCLVAQVFAPILNGDSRVEERVVYVFGCAMPSCGSNRNSWRMLRIQKSSFGGEKSSYAGEGIDSAKCVDGCVDEKRELRNDDDDDDDLDLEALSKALSKAMTLASKSKKPNSSQKSKAVVKNSPGKLSNELIDTLTPVVPCFYICSQEDLSSKRINAVGSSYSSLCIKENQSGLNDHQEEETWEEERYEYDKALCADRTYLKFKKRLDAYPEQCFRYSIGGKPLLAMKELEEPGSCQSCGAPRQYEMQLMPPLLYFLHEADDDSSTHTVQHWDWMTLIAYTCSKSCFDATANRRGSWSIIEEAVIVQVEKPIEGLATLGHF</sequence>